<dbReference type="Pfam" id="PF00933">
    <property type="entry name" value="Glyco_hydro_3"/>
    <property type="match status" value="1"/>
</dbReference>
<dbReference type="FunFam" id="2.60.40.10:FF:000495">
    <property type="entry name" value="Periplasmic beta-glucosidase"/>
    <property type="match status" value="1"/>
</dbReference>
<dbReference type="Proteomes" id="UP000800035">
    <property type="component" value="Unassembled WGS sequence"/>
</dbReference>
<dbReference type="Gene3D" id="3.20.20.300">
    <property type="entry name" value="Glycoside hydrolase, family 3, N-terminal domain"/>
    <property type="match status" value="1"/>
</dbReference>
<dbReference type="Pfam" id="PF01915">
    <property type="entry name" value="Glyco_hydro_3_C"/>
    <property type="match status" value="1"/>
</dbReference>
<dbReference type="SMART" id="SM00758">
    <property type="entry name" value="PA14"/>
    <property type="match status" value="1"/>
</dbReference>
<protein>
    <recommendedName>
        <fullName evidence="9">beta-glucosidase</fullName>
        <ecNumber evidence="9">3.2.1.21</ecNumber>
    </recommendedName>
</protein>
<dbReference type="InterPro" id="IPR037524">
    <property type="entry name" value="PA14/GLEYA"/>
</dbReference>
<evidence type="ECO:0000256" key="4">
    <source>
        <dbReference type="ARBA" id="ARBA00022801"/>
    </source>
</evidence>
<dbReference type="InterPro" id="IPR036881">
    <property type="entry name" value="Glyco_hydro_3_C_sf"/>
</dbReference>
<accession>A0A6A5TB35</accession>
<evidence type="ECO:0000256" key="3">
    <source>
        <dbReference type="ARBA" id="ARBA00005336"/>
    </source>
</evidence>
<dbReference type="GO" id="GO:0030245">
    <property type="term" value="P:cellulose catabolic process"/>
    <property type="evidence" value="ECO:0007669"/>
    <property type="project" value="UniProtKB-UniPathway"/>
</dbReference>
<dbReference type="InterPro" id="IPR019800">
    <property type="entry name" value="Glyco_hydro_3_AS"/>
</dbReference>
<dbReference type="PROSITE" id="PS51820">
    <property type="entry name" value="PA14"/>
    <property type="match status" value="1"/>
</dbReference>
<dbReference type="InterPro" id="IPR036962">
    <property type="entry name" value="Glyco_hydro_3_N_sf"/>
</dbReference>
<dbReference type="InterPro" id="IPR013783">
    <property type="entry name" value="Ig-like_fold"/>
</dbReference>
<evidence type="ECO:0000256" key="7">
    <source>
        <dbReference type="ARBA" id="ARBA00023295"/>
    </source>
</evidence>
<evidence type="ECO:0000256" key="8">
    <source>
        <dbReference type="ARBA" id="ARBA00023326"/>
    </source>
</evidence>
<keyword evidence="12" id="KW-1185">Reference proteome</keyword>
<sequence>MDTSDFSQVDIDATISKLDLTEKIDLLTGAGRCALNGNERVGIPVAHTSDGPHGLRGANFFNPTPGVQLPCATAMGATFDVHLLRKIGELLGDEAIAKGKHIILAPTVCLQRSPLIGRGFEAFGEDPILSGTLGGHYIAGIQDRRVAACIKHYAAHDQSDNSIEDDVRMTERTLREVHLLPFQTAMKICRPWALMTSYNKINGIHASEDPFLIEQVLRKEWGFDGLVMSDWWGTYSTSESINTGMDLEMPGPTVWRGKALKLAVESRKVRMARIDESLRNVLKVVAKTYSTRPPKHDGNNDTPESRKLTRKVAADSIVLLKNQTKVLPLNADAKTKIGLIGDHFAIPATGGGGSSEATPYYVSKPLDAIVERFGADSVECEVGAYSHRFTPLLTSELHQPGSDKPGLFVEMFATHPEKKPTPEVLWTAETTRSLLQFTDSLPTHLPDTHFMRIQTVFTAPKSTKYRFGLSAFGKVVMRIDGEEVIDLWTDHPEKTETTPVFNAFSMERFHERDIEEGRSYHIDIILCNIFTGPVIGMAPAGGIRLGGCDVLDEEKAITDAVSLAKRVDFPVVMTGISSDYEMEGADRKSLVLPNRTDELIQRVAEANPNTIVILQAGLPVTMPWISKVNTLLFAWYGGQETGNAIADVLFGSVNPSARLPVSFPKRLEDTPAFLNFGKTDRQILYGEGVFLGHRYYEKLRTPPLFYFGFGLSYTSFAYSNLVVPKEFANVTGHVLQAAVDVTNTGGVCGAEIVQLYISDLESSVQRPRKELKAFQKVSLEKGETRTVSLEFDRSALAFWSEEDTQWRAEAGKFKVIIARSADPEDELIEALFELPVTLLWSGL</sequence>
<keyword evidence="4 9" id="KW-0378">Hydrolase</keyword>
<comment type="pathway">
    <text evidence="2 9">Glycan metabolism; cellulose degradation.</text>
</comment>
<comment type="catalytic activity">
    <reaction evidence="1 9">
        <text>Hydrolysis of terminal, non-reducing beta-D-glucosyl residues with release of beta-D-glucose.</text>
        <dbReference type="EC" id="3.2.1.21"/>
    </reaction>
</comment>
<dbReference type="UniPathway" id="UPA00696"/>
<dbReference type="Pfam" id="PF07691">
    <property type="entry name" value="PA14"/>
    <property type="match status" value="1"/>
</dbReference>
<organism evidence="11 12">
    <name type="scientific">Byssothecium circinans</name>
    <dbReference type="NCBI Taxonomy" id="147558"/>
    <lineage>
        <taxon>Eukaryota</taxon>
        <taxon>Fungi</taxon>
        <taxon>Dikarya</taxon>
        <taxon>Ascomycota</taxon>
        <taxon>Pezizomycotina</taxon>
        <taxon>Dothideomycetes</taxon>
        <taxon>Pleosporomycetidae</taxon>
        <taxon>Pleosporales</taxon>
        <taxon>Massarineae</taxon>
        <taxon>Massarinaceae</taxon>
        <taxon>Byssothecium</taxon>
    </lineage>
</organism>
<keyword evidence="5" id="KW-0325">Glycoprotein</keyword>
<dbReference type="GO" id="GO:0008422">
    <property type="term" value="F:beta-glucosidase activity"/>
    <property type="evidence" value="ECO:0007669"/>
    <property type="project" value="UniProtKB-EC"/>
</dbReference>
<dbReference type="PANTHER" id="PTHR42715:SF27">
    <property type="entry name" value="BETA-GLUCOSIDASE-RELATED"/>
    <property type="match status" value="1"/>
</dbReference>
<keyword evidence="8 9" id="KW-0624">Polysaccharide degradation</keyword>
<evidence type="ECO:0000256" key="6">
    <source>
        <dbReference type="ARBA" id="ARBA00023277"/>
    </source>
</evidence>
<dbReference type="Gene3D" id="2.60.120.260">
    <property type="entry name" value="Galactose-binding domain-like"/>
    <property type="match status" value="1"/>
</dbReference>
<dbReference type="AlphaFoldDB" id="A0A6A5TB35"/>
<comment type="similarity">
    <text evidence="3 9">Belongs to the glycosyl hydrolase 3 family.</text>
</comment>
<evidence type="ECO:0000256" key="2">
    <source>
        <dbReference type="ARBA" id="ARBA00004987"/>
    </source>
</evidence>
<dbReference type="EC" id="3.2.1.21" evidence="9"/>
<dbReference type="InterPro" id="IPR001764">
    <property type="entry name" value="Glyco_hydro_3_N"/>
</dbReference>
<dbReference type="PRINTS" id="PR00133">
    <property type="entry name" value="GLHYDRLASE3"/>
</dbReference>
<dbReference type="SUPFAM" id="SSF51445">
    <property type="entry name" value="(Trans)glycosidases"/>
    <property type="match status" value="1"/>
</dbReference>
<dbReference type="InterPro" id="IPR017853">
    <property type="entry name" value="GH"/>
</dbReference>
<dbReference type="SUPFAM" id="SSF52279">
    <property type="entry name" value="Beta-D-glucan exohydrolase, C-terminal domain"/>
    <property type="match status" value="1"/>
</dbReference>
<feature type="domain" description="PA14" evidence="10">
    <location>
        <begin position="402"/>
        <end position="561"/>
    </location>
</feature>
<dbReference type="OrthoDB" id="47059at2759"/>
<evidence type="ECO:0000256" key="9">
    <source>
        <dbReference type="RuleBase" id="RU361161"/>
    </source>
</evidence>
<dbReference type="Gene3D" id="2.60.40.10">
    <property type="entry name" value="Immunoglobulins"/>
    <property type="match status" value="1"/>
</dbReference>
<dbReference type="EMBL" id="ML977031">
    <property type="protein sequence ID" value="KAF1949811.1"/>
    <property type="molecule type" value="Genomic_DNA"/>
</dbReference>
<proteinExistence type="inferred from homology"/>
<dbReference type="SMART" id="SM01217">
    <property type="entry name" value="Fn3_like"/>
    <property type="match status" value="1"/>
</dbReference>
<reference evidence="11" key="1">
    <citation type="journal article" date="2020" name="Stud. Mycol.">
        <title>101 Dothideomycetes genomes: a test case for predicting lifestyles and emergence of pathogens.</title>
        <authorList>
            <person name="Haridas S."/>
            <person name="Albert R."/>
            <person name="Binder M."/>
            <person name="Bloem J."/>
            <person name="Labutti K."/>
            <person name="Salamov A."/>
            <person name="Andreopoulos B."/>
            <person name="Baker S."/>
            <person name="Barry K."/>
            <person name="Bills G."/>
            <person name="Bluhm B."/>
            <person name="Cannon C."/>
            <person name="Castanera R."/>
            <person name="Culley D."/>
            <person name="Daum C."/>
            <person name="Ezra D."/>
            <person name="Gonzalez J."/>
            <person name="Henrissat B."/>
            <person name="Kuo A."/>
            <person name="Liang C."/>
            <person name="Lipzen A."/>
            <person name="Lutzoni F."/>
            <person name="Magnuson J."/>
            <person name="Mondo S."/>
            <person name="Nolan M."/>
            <person name="Ohm R."/>
            <person name="Pangilinan J."/>
            <person name="Park H.-J."/>
            <person name="Ramirez L."/>
            <person name="Alfaro M."/>
            <person name="Sun H."/>
            <person name="Tritt A."/>
            <person name="Yoshinaga Y."/>
            <person name="Zwiers L.-H."/>
            <person name="Turgeon B."/>
            <person name="Goodwin S."/>
            <person name="Spatafora J."/>
            <person name="Crous P."/>
            <person name="Grigoriev I."/>
        </authorList>
    </citation>
    <scope>NUCLEOTIDE SEQUENCE</scope>
    <source>
        <strain evidence="11">CBS 675.92</strain>
    </source>
</reference>
<evidence type="ECO:0000313" key="11">
    <source>
        <dbReference type="EMBL" id="KAF1949811.1"/>
    </source>
</evidence>
<evidence type="ECO:0000256" key="5">
    <source>
        <dbReference type="ARBA" id="ARBA00023180"/>
    </source>
</evidence>
<keyword evidence="6 9" id="KW-0119">Carbohydrate metabolism</keyword>
<dbReference type="Pfam" id="PF14310">
    <property type="entry name" value="Fn3-like"/>
    <property type="match status" value="1"/>
</dbReference>
<evidence type="ECO:0000259" key="10">
    <source>
        <dbReference type="PROSITE" id="PS51820"/>
    </source>
</evidence>
<dbReference type="Gene3D" id="3.40.50.1700">
    <property type="entry name" value="Glycoside hydrolase family 3 C-terminal domain"/>
    <property type="match status" value="1"/>
</dbReference>
<dbReference type="InterPro" id="IPR011658">
    <property type="entry name" value="PA14_dom"/>
</dbReference>
<keyword evidence="7 9" id="KW-0326">Glycosidase</keyword>
<dbReference type="InterPro" id="IPR002772">
    <property type="entry name" value="Glyco_hydro_3_C"/>
</dbReference>
<gene>
    <name evidence="11" type="ORF">CC80DRAFT_539990</name>
</gene>
<dbReference type="PROSITE" id="PS00775">
    <property type="entry name" value="GLYCOSYL_HYDROL_F3"/>
    <property type="match status" value="1"/>
</dbReference>
<name>A0A6A5TB35_9PLEO</name>
<evidence type="ECO:0000313" key="12">
    <source>
        <dbReference type="Proteomes" id="UP000800035"/>
    </source>
</evidence>
<dbReference type="PANTHER" id="PTHR42715">
    <property type="entry name" value="BETA-GLUCOSIDASE"/>
    <property type="match status" value="1"/>
</dbReference>
<evidence type="ECO:0000256" key="1">
    <source>
        <dbReference type="ARBA" id="ARBA00000448"/>
    </source>
</evidence>
<dbReference type="InterPro" id="IPR026891">
    <property type="entry name" value="Fn3-like"/>
</dbReference>
<dbReference type="InterPro" id="IPR050288">
    <property type="entry name" value="Cellulose_deg_GH3"/>
</dbReference>